<comment type="caution">
    <text evidence="12">The sequence shown here is derived from an EMBL/GenBank/DDBJ whole genome shotgun (WGS) entry which is preliminary data.</text>
</comment>
<name>A0ABR8Z7Q5_9FLAO</name>
<protein>
    <submittedName>
        <fullName evidence="12">Na+/H+ antiporter</fullName>
    </submittedName>
</protein>
<evidence type="ECO:0000256" key="1">
    <source>
        <dbReference type="ARBA" id="ARBA00004651"/>
    </source>
</evidence>
<feature type="transmembrane region" description="Helical" evidence="10">
    <location>
        <begin position="6"/>
        <end position="22"/>
    </location>
</feature>
<comment type="subcellular location">
    <subcellularLocation>
        <location evidence="1 10">Cell membrane</location>
        <topology evidence="1 10">Multi-pass membrane protein</topology>
    </subcellularLocation>
</comment>
<sequence length="537" mass="60521">MHHNLLLILFLLFAVMMLVLLAKKIKIAYPIFLVIAGLGISFIPGIPVLKLDPDIIFLLFLPPLLYEAAWYTSWKDFWKWKRPISLLAFGLVFFTSLIVAYISSSMIPGFTLALGFLLGGIVSPPDAVAAATVMKGLKIPKRLLTILEGESLVNDAASLIVFRFALAAVLTGTFSMQEATGQFFLVAGMGVIVGIIGGNIMYAIHRFLPTTPAIDAALTVMTPYILFLAAEQFHFSGVMAVVTGGLFISWRSHEIFKTGSTRLNMLGVWTTMIFVMNALVFILIGLELPEIVQGLGTHLVFQGLKYGILISLIVIVLRFLWVYPIAHIPRFLFKSIRENEPSPGWKGPLITSYAGMRGVVSLATALSIPIYLDENGTLFPERNMIIFITFVVIFITLVFQGLTLPLIIKWINIGEIDSTIPEDQQRKRIQIRLDVLGLNYISEKYPQEISENELIEFYKNSLQNEISNNQKSFDSVECRDTKKEEVEEYHHLLLEIHALQRKELFKMRKYKEFEDSEIRKAELQLDLNDLKVTGTEH</sequence>
<evidence type="ECO:0000256" key="10">
    <source>
        <dbReference type="RuleBase" id="RU366002"/>
    </source>
</evidence>
<feature type="domain" description="Cation/H+ exchanger transmembrane" evidence="11">
    <location>
        <begin position="13"/>
        <end position="410"/>
    </location>
</feature>
<gene>
    <name evidence="12" type="ORF">IC610_02680</name>
</gene>
<organism evidence="12 13">
    <name type="scientific">Chryseobacterium caseinilyticum</name>
    <dbReference type="NCBI Taxonomy" id="2771428"/>
    <lineage>
        <taxon>Bacteria</taxon>
        <taxon>Pseudomonadati</taxon>
        <taxon>Bacteroidota</taxon>
        <taxon>Flavobacteriia</taxon>
        <taxon>Flavobacteriales</taxon>
        <taxon>Weeksellaceae</taxon>
        <taxon>Chryseobacterium group</taxon>
        <taxon>Chryseobacterium</taxon>
    </lineage>
</organism>
<keyword evidence="9 10" id="KW-0739">Sodium transport</keyword>
<evidence type="ECO:0000256" key="2">
    <source>
        <dbReference type="ARBA" id="ARBA00022448"/>
    </source>
</evidence>
<feature type="transmembrane region" description="Helical" evidence="10">
    <location>
        <begin position="55"/>
        <end position="72"/>
    </location>
</feature>
<dbReference type="PANTHER" id="PTHR10110:SF86">
    <property type="entry name" value="SODIUM_HYDROGEN EXCHANGER 7"/>
    <property type="match status" value="1"/>
</dbReference>
<keyword evidence="13" id="KW-1185">Reference proteome</keyword>
<keyword evidence="8 10" id="KW-0472">Membrane</keyword>
<dbReference type="RefSeq" id="WP_191735117.1">
    <property type="nucleotide sequence ID" value="NZ_JACYFS010000001.1"/>
</dbReference>
<dbReference type="PANTHER" id="PTHR10110">
    <property type="entry name" value="SODIUM/HYDROGEN EXCHANGER"/>
    <property type="match status" value="1"/>
</dbReference>
<proteinExistence type="inferred from homology"/>
<dbReference type="InterPro" id="IPR018422">
    <property type="entry name" value="Cation/H_exchanger_CPA1"/>
</dbReference>
<evidence type="ECO:0000313" key="13">
    <source>
        <dbReference type="Proteomes" id="UP000637299"/>
    </source>
</evidence>
<evidence type="ECO:0000256" key="9">
    <source>
        <dbReference type="ARBA" id="ARBA00023201"/>
    </source>
</evidence>
<evidence type="ECO:0000256" key="5">
    <source>
        <dbReference type="ARBA" id="ARBA00022989"/>
    </source>
</evidence>
<feature type="transmembrane region" description="Helical" evidence="10">
    <location>
        <begin position="29"/>
        <end position="49"/>
    </location>
</feature>
<feature type="transmembrane region" description="Helical" evidence="10">
    <location>
        <begin position="306"/>
        <end position="326"/>
    </location>
</feature>
<dbReference type="InterPro" id="IPR006153">
    <property type="entry name" value="Cation/H_exchanger_TM"/>
</dbReference>
<evidence type="ECO:0000313" key="12">
    <source>
        <dbReference type="EMBL" id="MBD8081324.1"/>
    </source>
</evidence>
<keyword evidence="10" id="KW-0050">Antiport</keyword>
<evidence type="ECO:0000256" key="3">
    <source>
        <dbReference type="ARBA" id="ARBA00022475"/>
    </source>
</evidence>
<feature type="transmembrane region" description="Helical" evidence="10">
    <location>
        <begin position="180"/>
        <end position="200"/>
    </location>
</feature>
<dbReference type="Pfam" id="PF00999">
    <property type="entry name" value="Na_H_Exchanger"/>
    <property type="match status" value="1"/>
</dbReference>
<feature type="transmembrane region" description="Helical" evidence="10">
    <location>
        <begin position="233"/>
        <end position="251"/>
    </location>
</feature>
<keyword evidence="6 10" id="KW-0915">Sodium</keyword>
<dbReference type="InterPro" id="IPR004705">
    <property type="entry name" value="Cation/H_exchanger_CPA1_bac"/>
</dbReference>
<feature type="transmembrane region" description="Helical" evidence="10">
    <location>
        <begin position="109"/>
        <end position="131"/>
    </location>
</feature>
<comment type="similarity">
    <text evidence="10">Belongs to the monovalent cation:proton antiporter 1 (CPA1) transporter (TC 2.A.36) family.</text>
</comment>
<keyword evidence="2 10" id="KW-0813">Transport</keyword>
<keyword evidence="4 10" id="KW-0812">Transmembrane</keyword>
<feature type="transmembrane region" description="Helical" evidence="10">
    <location>
        <begin position="347"/>
        <end position="372"/>
    </location>
</feature>
<feature type="transmembrane region" description="Helical" evidence="10">
    <location>
        <begin position="152"/>
        <end position="174"/>
    </location>
</feature>
<evidence type="ECO:0000256" key="4">
    <source>
        <dbReference type="ARBA" id="ARBA00022692"/>
    </source>
</evidence>
<dbReference type="Gene3D" id="6.10.140.1330">
    <property type="match status" value="1"/>
</dbReference>
<dbReference type="Proteomes" id="UP000637299">
    <property type="component" value="Unassembled WGS sequence"/>
</dbReference>
<feature type="transmembrane region" description="Helical" evidence="10">
    <location>
        <begin position="84"/>
        <end position="103"/>
    </location>
</feature>
<dbReference type="NCBIfam" id="TIGR00831">
    <property type="entry name" value="a_cpa1"/>
    <property type="match status" value="1"/>
</dbReference>
<evidence type="ECO:0000256" key="8">
    <source>
        <dbReference type="ARBA" id="ARBA00023136"/>
    </source>
</evidence>
<comment type="function">
    <text evidence="10">Na(+)/H(+) antiporter that extrudes sodium in exchange for external protons.</text>
</comment>
<reference evidence="12 13" key="1">
    <citation type="submission" date="2020-09" db="EMBL/GenBank/DDBJ databases">
        <title>Genome seq and assembly of Chryseobacterium sp.</title>
        <authorList>
            <person name="Chhetri G."/>
        </authorList>
    </citation>
    <scope>NUCLEOTIDE SEQUENCE [LARGE SCALE GENOMIC DNA]</scope>
    <source>
        <strain evidence="12 13">GCR10</strain>
    </source>
</reference>
<keyword evidence="3 10" id="KW-1003">Cell membrane</keyword>
<evidence type="ECO:0000259" key="11">
    <source>
        <dbReference type="Pfam" id="PF00999"/>
    </source>
</evidence>
<evidence type="ECO:0000256" key="7">
    <source>
        <dbReference type="ARBA" id="ARBA00023065"/>
    </source>
</evidence>
<keyword evidence="5 10" id="KW-1133">Transmembrane helix</keyword>
<feature type="transmembrane region" description="Helical" evidence="10">
    <location>
        <begin position="384"/>
        <end position="408"/>
    </location>
</feature>
<evidence type="ECO:0000256" key="6">
    <source>
        <dbReference type="ARBA" id="ARBA00023053"/>
    </source>
</evidence>
<keyword evidence="7 10" id="KW-0406">Ion transport</keyword>
<feature type="transmembrane region" description="Helical" evidence="10">
    <location>
        <begin position="263"/>
        <end position="286"/>
    </location>
</feature>
<dbReference type="EMBL" id="JACYFS010000001">
    <property type="protein sequence ID" value="MBD8081324.1"/>
    <property type="molecule type" value="Genomic_DNA"/>
</dbReference>
<accession>A0ABR8Z7Q5</accession>